<accession>M8DB55</accession>
<evidence type="ECO:0000256" key="1">
    <source>
        <dbReference type="ARBA" id="ARBA00009477"/>
    </source>
</evidence>
<dbReference type="EMBL" id="APBN01000002">
    <property type="protein sequence ID" value="EMT53534.1"/>
    <property type="molecule type" value="Genomic_DNA"/>
</dbReference>
<dbReference type="GO" id="GO:0015562">
    <property type="term" value="F:efflux transmembrane transporter activity"/>
    <property type="evidence" value="ECO:0007669"/>
    <property type="project" value="TreeGrafter"/>
</dbReference>
<dbReference type="Gene3D" id="2.40.30.170">
    <property type="match status" value="1"/>
</dbReference>
<evidence type="ECO:0000313" key="6">
    <source>
        <dbReference type="Proteomes" id="UP000012081"/>
    </source>
</evidence>
<dbReference type="PROSITE" id="PS51257">
    <property type="entry name" value="PROKAR_LIPOPROTEIN"/>
    <property type="match status" value="1"/>
</dbReference>
<protein>
    <submittedName>
        <fullName evidence="5">Efflux system</fullName>
    </submittedName>
</protein>
<feature type="domain" description="CusB-like beta-barrel" evidence="4">
    <location>
        <begin position="274"/>
        <end position="330"/>
    </location>
</feature>
<dbReference type="NCBIfam" id="TIGR01730">
    <property type="entry name" value="RND_mfp"/>
    <property type="match status" value="1"/>
</dbReference>
<name>M8DB55_9BACL</name>
<dbReference type="OrthoDB" id="2475666at2"/>
<dbReference type="STRING" id="1300222.I532_05960"/>
<dbReference type="Pfam" id="PF25954">
    <property type="entry name" value="Beta-barrel_RND_2"/>
    <property type="match status" value="1"/>
</dbReference>
<evidence type="ECO:0000259" key="3">
    <source>
        <dbReference type="Pfam" id="PF25881"/>
    </source>
</evidence>
<dbReference type="Pfam" id="PF25881">
    <property type="entry name" value="HH_YBHG"/>
    <property type="match status" value="1"/>
</dbReference>
<keyword evidence="6" id="KW-1185">Reference proteome</keyword>
<dbReference type="Gene3D" id="2.40.50.100">
    <property type="match status" value="1"/>
</dbReference>
<feature type="chain" id="PRO_5038827043" evidence="2">
    <location>
        <begin position="20"/>
        <end position="407"/>
    </location>
</feature>
<dbReference type="InterPro" id="IPR059052">
    <property type="entry name" value="HH_YbhG-like"/>
</dbReference>
<feature type="signal peptide" evidence="2">
    <location>
        <begin position="1"/>
        <end position="19"/>
    </location>
</feature>
<evidence type="ECO:0000259" key="4">
    <source>
        <dbReference type="Pfam" id="PF25954"/>
    </source>
</evidence>
<dbReference type="SUPFAM" id="SSF111369">
    <property type="entry name" value="HlyD-like secretion proteins"/>
    <property type="match status" value="2"/>
</dbReference>
<dbReference type="Gene3D" id="2.40.420.20">
    <property type="match status" value="1"/>
</dbReference>
<proteinExistence type="inferred from homology"/>
<keyword evidence="2" id="KW-0732">Signal</keyword>
<dbReference type="RefSeq" id="WP_003387015.1">
    <property type="nucleotide sequence ID" value="NZ_APBN01000002.1"/>
</dbReference>
<sequence>MKRRASILLAIVVLTTAGCGPGASEPAAQQETKAKVVEVFTVRKSTDPVLLTTTGLVEAKREAILQFGTSGTVSSLPVGKGSKVSQGQLLASLDTRYYQKEVEAAAGQVEEANARKVKTLKGASEESIQKQRLQVQSSQQDFDKASQDVLLGEKLFAGGAISQSELDDRRRAKDQAQIQLQNDKLALEELLRGAEPEDVIVANASIKQAAGQVERAKKTLNDTKIVAPFAGMVVDVSKQVGELASPGEQVIQIVDLSDVKVTLDVANDVIGQYQENAKVQVVGEDGKKSEGTISFVSPVVDKQTGKYRVEVTVPNPQGQWKGGMVATVEIPRKLNGFLVPLESVGVSQSEYYVMAVENGLTVKRPVKTGQMVGDRIEVLSGVNDGDQLLRSGITFYVEGQKVEAKGE</sequence>
<dbReference type="GeneID" id="89500039"/>
<dbReference type="InterPro" id="IPR006143">
    <property type="entry name" value="RND_pump_MFP"/>
</dbReference>
<dbReference type="AlphaFoldDB" id="M8DB55"/>
<evidence type="ECO:0000313" key="5">
    <source>
        <dbReference type="EMBL" id="EMT53534.1"/>
    </source>
</evidence>
<dbReference type="Proteomes" id="UP000012081">
    <property type="component" value="Unassembled WGS sequence"/>
</dbReference>
<dbReference type="GO" id="GO:1990281">
    <property type="term" value="C:efflux pump complex"/>
    <property type="evidence" value="ECO:0007669"/>
    <property type="project" value="TreeGrafter"/>
</dbReference>
<gene>
    <name evidence="5" type="ORF">I532_05960</name>
</gene>
<comment type="similarity">
    <text evidence="1">Belongs to the membrane fusion protein (MFP) (TC 8.A.1) family.</text>
</comment>
<feature type="domain" description="YbhG-like alpha-helical hairpin" evidence="3">
    <location>
        <begin position="93"/>
        <end position="221"/>
    </location>
</feature>
<dbReference type="PANTHER" id="PTHR30469">
    <property type="entry name" value="MULTIDRUG RESISTANCE PROTEIN MDTA"/>
    <property type="match status" value="1"/>
</dbReference>
<organism evidence="5 6">
    <name type="scientific">Brevibacillus borstelensis AK1</name>
    <dbReference type="NCBI Taxonomy" id="1300222"/>
    <lineage>
        <taxon>Bacteria</taxon>
        <taxon>Bacillati</taxon>
        <taxon>Bacillota</taxon>
        <taxon>Bacilli</taxon>
        <taxon>Bacillales</taxon>
        <taxon>Paenibacillaceae</taxon>
        <taxon>Brevibacillus</taxon>
    </lineage>
</organism>
<reference evidence="5 6" key="1">
    <citation type="submission" date="2013-03" db="EMBL/GenBank/DDBJ databases">
        <title>Assembly of a new bacterial strain Brevibacillus borstelensis AK1.</title>
        <authorList>
            <person name="Rajan I."/>
            <person name="PoliReddy D."/>
            <person name="Sugumar T."/>
            <person name="Rathinam K."/>
            <person name="Alqarawi S."/>
            <person name="Khalil A.B."/>
            <person name="Sivakumar N."/>
        </authorList>
    </citation>
    <scope>NUCLEOTIDE SEQUENCE [LARGE SCALE GENOMIC DNA]</scope>
    <source>
        <strain evidence="5 6">AK1</strain>
    </source>
</reference>
<dbReference type="PATRIC" id="fig|1300222.3.peg.1222"/>
<comment type="caution">
    <text evidence="5">The sequence shown here is derived from an EMBL/GenBank/DDBJ whole genome shotgun (WGS) entry which is preliminary data.</text>
</comment>
<dbReference type="InterPro" id="IPR058792">
    <property type="entry name" value="Beta-barrel_RND_2"/>
</dbReference>
<evidence type="ECO:0000256" key="2">
    <source>
        <dbReference type="SAM" id="SignalP"/>
    </source>
</evidence>